<keyword evidence="2" id="KW-0472">Membrane</keyword>
<keyword evidence="2" id="KW-1133">Transmembrane helix</keyword>
<dbReference type="GO" id="GO:0015666">
    <property type="term" value="F:restriction endodeoxyribonuclease activity"/>
    <property type="evidence" value="ECO:0007669"/>
    <property type="project" value="TreeGrafter"/>
</dbReference>
<dbReference type="OrthoDB" id="2964928at2"/>
<dbReference type="Proteomes" id="UP000321773">
    <property type="component" value="Unassembled WGS sequence"/>
</dbReference>
<keyword evidence="7" id="KW-1185">Reference proteome</keyword>
<dbReference type="Pfam" id="PF04471">
    <property type="entry name" value="Mrr_cat"/>
    <property type="match status" value="1"/>
</dbReference>
<dbReference type="InterPro" id="IPR007560">
    <property type="entry name" value="Restrct_endonuc_IV_Mrr"/>
</dbReference>
<evidence type="ECO:0000256" key="2">
    <source>
        <dbReference type="SAM" id="Phobius"/>
    </source>
</evidence>
<feature type="transmembrane region" description="Helical" evidence="2">
    <location>
        <begin position="34"/>
        <end position="55"/>
    </location>
</feature>
<protein>
    <submittedName>
        <fullName evidence="5">Restriction system protein</fullName>
    </submittedName>
</protein>
<dbReference type="Gene3D" id="3.40.1350.10">
    <property type="match status" value="1"/>
</dbReference>
<feature type="transmembrane region" description="Helical" evidence="2">
    <location>
        <begin position="9"/>
        <end position="28"/>
    </location>
</feature>
<feature type="domain" description="Restriction endonuclease type IV Mrr" evidence="3">
    <location>
        <begin position="107"/>
        <end position="208"/>
    </location>
</feature>
<gene>
    <name evidence="4" type="ORF">HMI01_26110</name>
    <name evidence="5" type="ORF">SAMN05421668_13318</name>
</gene>
<dbReference type="EMBL" id="BJWJ01000041">
    <property type="protein sequence ID" value="GEM05623.1"/>
    <property type="molecule type" value="Genomic_DNA"/>
</dbReference>
<dbReference type="AlphaFoldDB" id="A0A1I6UTL2"/>
<proteinExistence type="predicted"/>
<dbReference type="Proteomes" id="UP000199139">
    <property type="component" value="Unassembled WGS sequence"/>
</dbReference>
<reference evidence="4 7" key="2">
    <citation type="submission" date="2019-07" db="EMBL/GenBank/DDBJ databases">
        <title>Whole genome shotgun sequence of Halolactibacillus miurensis NBRC 100873.</title>
        <authorList>
            <person name="Hosoyama A."/>
            <person name="Uohara A."/>
            <person name="Ohji S."/>
            <person name="Ichikawa N."/>
        </authorList>
    </citation>
    <scope>NUCLEOTIDE SEQUENCE [LARGE SCALE GENOMIC DNA]</scope>
    <source>
        <strain evidence="4 7">NBRC 100873</strain>
    </source>
</reference>
<dbReference type="InterPro" id="IPR011335">
    <property type="entry name" value="Restrct_endonuc-II-like"/>
</dbReference>
<evidence type="ECO:0000313" key="7">
    <source>
        <dbReference type="Proteomes" id="UP000321773"/>
    </source>
</evidence>
<dbReference type="PANTHER" id="PTHR30015:SF7">
    <property type="entry name" value="TYPE IV METHYL-DIRECTED RESTRICTION ENZYME ECOKMRR"/>
    <property type="match status" value="1"/>
</dbReference>
<dbReference type="EMBL" id="FPAI01000033">
    <property type="protein sequence ID" value="SFT04664.1"/>
    <property type="molecule type" value="Genomic_DNA"/>
</dbReference>
<reference evidence="5 6" key="1">
    <citation type="submission" date="2016-10" db="EMBL/GenBank/DDBJ databases">
        <authorList>
            <person name="de Groot N.N."/>
        </authorList>
    </citation>
    <scope>NUCLEOTIDE SEQUENCE [LARGE SCALE GENOMIC DNA]</scope>
    <source>
        <strain evidence="5 6">DSM 17074</strain>
    </source>
</reference>
<dbReference type="InterPro" id="IPR052906">
    <property type="entry name" value="Type_IV_Methyl-Rstrct_Enzyme"/>
</dbReference>
<dbReference type="RefSeq" id="WP_089855478.1">
    <property type="nucleotide sequence ID" value="NZ_BJWJ01000041.1"/>
</dbReference>
<organism evidence="5 6">
    <name type="scientific">Halolactibacillus miurensis</name>
    <dbReference type="NCBI Taxonomy" id="306541"/>
    <lineage>
        <taxon>Bacteria</taxon>
        <taxon>Bacillati</taxon>
        <taxon>Bacillota</taxon>
        <taxon>Bacilli</taxon>
        <taxon>Bacillales</taxon>
        <taxon>Bacillaceae</taxon>
        <taxon>Halolactibacillus</taxon>
    </lineage>
</organism>
<evidence type="ECO:0000313" key="6">
    <source>
        <dbReference type="Proteomes" id="UP000199139"/>
    </source>
</evidence>
<evidence type="ECO:0000313" key="4">
    <source>
        <dbReference type="EMBL" id="GEM05623.1"/>
    </source>
</evidence>
<feature type="compositionally biased region" description="Basic residues" evidence="1">
    <location>
        <begin position="59"/>
        <end position="80"/>
    </location>
</feature>
<dbReference type="SUPFAM" id="SSF52980">
    <property type="entry name" value="Restriction endonuclease-like"/>
    <property type="match status" value="1"/>
</dbReference>
<dbReference type="GO" id="GO:0003677">
    <property type="term" value="F:DNA binding"/>
    <property type="evidence" value="ECO:0007669"/>
    <property type="project" value="InterPro"/>
</dbReference>
<dbReference type="GO" id="GO:0009307">
    <property type="term" value="P:DNA restriction-modification system"/>
    <property type="evidence" value="ECO:0007669"/>
    <property type="project" value="InterPro"/>
</dbReference>
<dbReference type="STRING" id="306541.SAMN05421668_13318"/>
<feature type="region of interest" description="Disordered" evidence="1">
    <location>
        <begin position="59"/>
        <end position="92"/>
    </location>
</feature>
<accession>A0A1I6UTL2</accession>
<evidence type="ECO:0000259" key="3">
    <source>
        <dbReference type="Pfam" id="PF04471"/>
    </source>
</evidence>
<evidence type="ECO:0000313" key="5">
    <source>
        <dbReference type="EMBL" id="SFT04664.1"/>
    </source>
</evidence>
<name>A0A1I6UTL2_9BACI</name>
<dbReference type="InterPro" id="IPR011856">
    <property type="entry name" value="tRNA_endonuc-like_dom_sf"/>
</dbReference>
<evidence type="ECO:0000256" key="1">
    <source>
        <dbReference type="SAM" id="MobiDB-lite"/>
    </source>
</evidence>
<sequence length="233" mass="26813">MTKKDKDQLGYSIALIVFLLLIMARNVFSFIPIMYFIVGALAISFIVGESVKAMIPTKKTKRKTTKKKTTNKAATKKTTNKKATNNAPKKGHNQLRGKKEILTLPFDQLTWREFERLCFYYFEAKGQKPKETGEGADGGIDLIIWNKEDNGHEAVQIKKYTKQQVDVRIIRELNTAKKNHKCMLARLITTSDISLAAMREADDNRIATNDKTWVQNKLLTWRDQEAKRLKYIK</sequence>
<keyword evidence="2" id="KW-0812">Transmembrane</keyword>
<dbReference type="PANTHER" id="PTHR30015">
    <property type="entry name" value="MRR RESTRICTION SYSTEM PROTEIN"/>
    <property type="match status" value="1"/>
</dbReference>